<dbReference type="EC" id="2.7.4.25" evidence="9"/>
<dbReference type="AlphaFoldDB" id="K0J416"/>
<evidence type="ECO:0000256" key="8">
    <source>
        <dbReference type="ARBA" id="ARBA00048478"/>
    </source>
</evidence>
<dbReference type="Gene3D" id="3.40.50.300">
    <property type="entry name" value="P-loop containing nucleotide triphosphate hydrolases"/>
    <property type="match status" value="1"/>
</dbReference>
<dbReference type="CDD" id="cd02020">
    <property type="entry name" value="CMPK"/>
    <property type="match status" value="1"/>
</dbReference>
<dbReference type="PATRIC" id="fig|698758.3.peg.1229"/>
<keyword evidence="3 9" id="KW-0808">Transferase</keyword>
<proteinExistence type="inferred from homology"/>
<comment type="catalytic activity">
    <reaction evidence="8 9">
        <text>CMP + ATP = CDP + ADP</text>
        <dbReference type="Rhea" id="RHEA:11600"/>
        <dbReference type="ChEBI" id="CHEBI:30616"/>
        <dbReference type="ChEBI" id="CHEBI:58069"/>
        <dbReference type="ChEBI" id="CHEBI:60377"/>
        <dbReference type="ChEBI" id="CHEBI:456216"/>
        <dbReference type="EC" id="2.7.4.25"/>
    </reaction>
</comment>
<feature type="binding site" evidence="9">
    <location>
        <begin position="12"/>
        <end position="20"/>
    </location>
    <ligand>
        <name>ATP</name>
        <dbReference type="ChEBI" id="CHEBI:30616"/>
    </ligand>
</feature>
<comment type="similarity">
    <text evidence="1 9">Belongs to the cytidylate kinase family. Type 1 subfamily.</text>
</comment>
<evidence type="ECO:0000256" key="1">
    <source>
        <dbReference type="ARBA" id="ARBA00009427"/>
    </source>
</evidence>
<dbReference type="PANTHER" id="PTHR21299">
    <property type="entry name" value="CYTIDYLATE KINASE/PANTOATE-BETA-ALANINE LIGASE"/>
    <property type="match status" value="1"/>
</dbReference>
<keyword evidence="4 9" id="KW-0547">Nucleotide-binding</keyword>
<sequence>MTHKGIAIAIDGPAAAGKSTVARKIADKLNYIYIDTGAMYRALTLKALNNDIDPNNEDELYQLLLDTTIKLTQAEQTQRVLLDDTDVTEAIRNEEVTNNVSTVAKHRLIREEMVERQRQFVQENNIVMDGRDIGTHVIPDADVKVFLIASVEERAQRRYIENKQKGFNPDLEKLKQEIAERDRFDTEREVSPLVKAEDAVELDTTSLSIDEVVEEILKIVERKGGI</sequence>
<evidence type="ECO:0000256" key="6">
    <source>
        <dbReference type="ARBA" id="ARBA00022840"/>
    </source>
</evidence>
<keyword evidence="5 9" id="KW-0418">Kinase</keyword>
<keyword evidence="12" id="KW-1185">Reference proteome</keyword>
<accession>K0J416</accession>
<dbReference type="HAMAP" id="MF_00238">
    <property type="entry name" value="Cytidyl_kinase_type1"/>
    <property type="match status" value="1"/>
</dbReference>
<dbReference type="EMBL" id="AP012050">
    <property type="protein sequence ID" value="BAM47361.1"/>
    <property type="molecule type" value="Genomic_DNA"/>
</dbReference>
<organism evidence="11 12">
    <name type="scientific">Amphibacillus xylanus (strain ATCC 51415 / DSM 6626 / JCM 7361 / LMG 17667 / NBRC 15112 / Ep01)</name>
    <dbReference type="NCBI Taxonomy" id="698758"/>
    <lineage>
        <taxon>Bacteria</taxon>
        <taxon>Bacillati</taxon>
        <taxon>Bacillota</taxon>
        <taxon>Bacilli</taxon>
        <taxon>Bacillales</taxon>
        <taxon>Bacillaceae</taxon>
        <taxon>Amphibacillus</taxon>
    </lineage>
</organism>
<dbReference type="STRING" id="698758.AXY_12290"/>
<feature type="domain" description="Cytidylate kinase" evidence="10">
    <location>
        <begin position="8"/>
        <end position="221"/>
    </location>
</feature>
<evidence type="ECO:0000259" key="10">
    <source>
        <dbReference type="Pfam" id="PF02224"/>
    </source>
</evidence>
<dbReference type="GO" id="GO:0005829">
    <property type="term" value="C:cytosol"/>
    <property type="evidence" value="ECO:0007669"/>
    <property type="project" value="TreeGrafter"/>
</dbReference>
<dbReference type="SUPFAM" id="SSF52540">
    <property type="entry name" value="P-loop containing nucleoside triphosphate hydrolases"/>
    <property type="match status" value="1"/>
</dbReference>
<dbReference type="eggNOG" id="COG0283">
    <property type="taxonomic scope" value="Bacteria"/>
</dbReference>
<dbReference type="GO" id="GO:0006220">
    <property type="term" value="P:pyrimidine nucleotide metabolic process"/>
    <property type="evidence" value="ECO:0007669"/>
    <property type="project" value="UniProtKB-UniRule"/>
</dbReference>
<evidence type="ECO:0000256" key="9">
    <source>
        <dbReference type="HAMAP-Rule" id="MF_00238"/>
    </source>
</evidence>
<dbReference type="NCBIfam" id="TIGR00017">
    <property type="entry name" value="cmk"/>
    <property type="match status" value="1"/>
</dbReference>
<dbReference type="Pfam" id="PF02224">
    <property type="entry name" value="Cytidylate_kin"/>
    <property type="match status" value="1"/>
</dbReference>
<reference evidence="11 12" key="1">
    <citation type="submission" date="2011-01" db="EMBL/GenBank/DDBJ databases">
        <title>Whole genome sequence of Amphibacillus xylinus NBRC 15112.</title>
        <authorList>
            <person name="Nakazawa H."/>
            <person name="Katano Y."/>
            <person name="Nakamura S."/>
            <person name="Sasagawa M."/>
            <person name="Fukada J."/>
            <person name="Arai T."/>
            <person name="Sasakura N."/>
            <person name="Mochizuki D."/>
            <person name="Hosoyama A."/>
            <person name="Harada K."/>
            <person name="Horikawa H."/>
            <person name="Kato Y."/>
            <person name="Harada T."/>
            <person name="Sasaki K."/>
            <person name="Sekiguchi M."/>
            <person name="Hodoyama M."/>
            <person name="Nishiko R."/>
            <person name="Narita H."/>
            <person name="Hanamaki A."/>
            <person name="Hata C."/>
            <person name="Konno Y."/>
            <person name="Niimura Y."/>
            <person name="Yamazaki S."/>
            <person name="Fujita N."/>
        </authorList>
    </citation>
    <scope>NUCLEOTIDE SEQUENCE [LARGE SCALE GENOMIC DNA]</scope>
    <source>
        <strain evidence="12">ATCC 51415 / DSM 6626 / JCM 7361 / LMG 17667 / NBRC 15112 / Ep01</strain>
    </source>
</reference>
<dbReference type="GO" id="GO:0015949">
    <property type="term" value="P:nucleobase-containing small molecule interconversion"/>
    <property type="evidence" value="ECO:0007669"/>
    <property type="project" value="TreeGrafter"/>
</dbReference>
<evidence type="ECO:0000256" key="4">
    <source>
        <dbReference type="ARBA" id="ARBA00022741"/>
    </source>
</evidence>
<dbReference type="GO" id="GO:0036431">
    <property type="term" value="F:dCMP kinase activity"/>
    <property type="evidence" value="ECO:0007669"/>
    <property type="project" value="InterPro"/>
</dbReference>
<dbReference type="KEGG" id="axl:AXY_12290"/>
<dbReference type="GO" id="GO:0036430">
    <property type="term" value="F:CMP kinase activity"/>
    <property type="evidence" value="ECO:0007669"/>
    <property type="project" value="RHEA"/>
</dbReference>
<protein>
    <recommendedName>
        <fullName evidence="9">Cytidylate kinase</fullName>
        <shortName evidence="9">CK</shortName>
        <ecNumber evidence="9">2.7.4.25</ecNumber>
    </recommendedName>
    <alternativeName>
        <fullName evidence="9">Cytidine monophosphate kinase</fullName>
        <shortName evidence="9">CMP kinase</shortName>
    </alternativeName>
</protein>
<keyword evidence="2 9" id="KW-0963">Cytoplasm</keyword>
<dbReference type="GO" id="GO:0005524">
    <property type="term" value="F:ATP binding"/>
    <property type="evidence" value="ECO:0007669"/>
    <property type="project" value="UniProtKB-UniRule"/>
</dbReference>
<evidence type="ECO:0000256" key="2">
    <source>
        <dbReference type="ARBA" id="ARBA00022490"/>
    </source>
</evidence>
<dbReference type="InterPro" id="IPR011994">
    <property type="entry name" value="Cytidylate_kinase_dom"/>
</dbReference>
<dbReference type="Proteomes" id="UP000006294">
    <property type="component" value="Chromosome"/>
</dbReference>
<dbReference type="InterPro" id="IPR027417">
    <property type="entry name" value="P-loop_NTPase"/>
</dbReference>
<dbReference type="InterPro" id="IPR003136">
    <property type="entry name" value="Cytidylate_kin"/>
</dbReference>
<evidence type="ECO:0000256" key="7">
    <source>
        <dbReference type="ARBA" id="ARBA00047615"/>
    </source>
</evidence>
<name>K0J416_AMPXN</name>
<dbReference type="RefSeq" id="WP_015009966.1">
    <property type="nucleotide sequence ID" value="NC_018704.1"/>
</dbReference>
<evidence type="ECO:0000313" key="11">
    <source>
        <dbReference type="EMBL" id="BAM47361.1"/>
    </source>
</evidence>
<comment type="subcellular location">
    <subcellularLocation>
        <location evidence="9">Cytoplasm</location>
    </subcellularLocation>
</comment>
<dbReference type="FunFam" id="3.40.50.300:FF:000484">
    <property type="entry name" value="Cytidylate kinase"/>
    <property type="match status" value="1"/>
</dbReference>
<dbReference type="PANTHER" id="PTHR21299:SF2">
    <property type="entry name" value="CYTIDYLATE KINASE"/>
    <property type="match status" value="1"/>
</dbReference>
<gene>
    <name evidence="9 11" type="primary">cmk</name>
    <name evidence="11" type="ordered locus">AXY_12290</name>
</gene>
<evidence type="ECO:0000256" key="5">
    <source>
        <dbReference type="ARBA" id="ARBA00022777"/>
    </source>
</evidence>
<dbReference type="HOGENOM" id="CLU_079959_0_2_9"/>
<dbReference type="OrthoDB" id="9807434at2"/>
<evidence type="ECO:0000256" key="3">
    <source>
        <dbReference type="ARBA" id="ARBA00022679"/>
    </source>
</evidence>
<comment type="catalytic activity">
    <reaction evidence="7 9">
        <text>dCMP + ATP = dCDP + ADP</text>
        <dbReference type="Rhea" id="RHEA:25094"/>
        <dbReference type="ChEBI" id="CHEBI:30616"/>
        <dbReference type="ChEBI" id="CHEBI:57566"/>
        <dbReference type="ChEBI" id="CHEBI:58593"/>
        <dbReference type="ChEBI" id="CHEBI:456216"/>
        <dbReference type="EC" id="2.7.4.25"/>
    </reaction>
</comment>
<evidence type="ECO:0000313" key="12">
    <source>
        <dbReference type="Proteomes" id="UP000006294"/>
    </source>
</evidence>
<keyword evidence="6 9" id="KW-0067">ATP-binding</keyword>